<dbReference type="EMBL" id="CADCXV010000590">
    <property type="protein sequence ID" value="CAB0030952.1"/>
    <property type="molecule type" value="Genomic_DNA"/>
</dbReference>
<sequence>MALWTSASTSARNAVELAERTVCGENKPRYHTIGRPYEPRRPPLPRTTITWRRRARATKRWRPCHHGPRHPVVP</sequence>
<name>A0A6H5HYR4_9HYME</name>
<organism evidence="2 3">
    <name type="scientific">Trichogramma brassicae</name>
    <dbReference type="NCBI Taxonomy" id="86971"/>
    <lineage>
        <taxon>Eukaryota</taxon>
        <taxon>Metazoa</taxon>
        <taxon>Ecdysozoa</taxon>
        <taxon>Arthropoda</taxon>
        <taxon>Hexapoda</taxon>
        <taxon>Insecta</taxon>
        <taxon>Pterygota</taxon>
        <taxon>Neoptera</taxon>
        <taxon>Endopterygota</taxon>
        <taxon>Hymenoptera</taxon>
        <taxon>Apocrita</taxon>
        <taxon>Proctotrupomorpha</taxon>
        <taxon>Chalcidoidea</taxon>
        <taxon>Trichogrammatidae</taxon>
        <taxon>Trichogramma</taxon>
    </lineage>
</organism>
<proteinExistence type="predicted"/>
<evidence type="ECO:0000256" key="1">
    <source>
        <dbReference type="SAM" id="MobiDB-lite"/>
    </source>
</evidence>
<keyword evidence="3" id="KW-1185">Reference proteome</keyword>
<reference evidence="2 3" key="1">
    <citation type="submission" date="2020-02" db="EMBL/GenBank/DDBJ databases">
        <authorList>
            <person name="Ferguson B K."/>
        </authorList>
    </citation>
    <scope>NUCLEOTIDE SEQUENCE [LARGE SCALE GENOMIC DNA]</scope>
</reference>
<dbReference type="Proteomes" id="UP000479190">
    <property type="component" value="Unassembled WGS sequence"/>
</dbReference>
<evidence type="ECO:0000313" key="2">
    <source>
        <dbReference type="EMBL" id="CAB0030952.1"/>
    </source>
</evidence>
<evidence type="ECO:0000313" key="3">
    <source>
        <dbReference type="Proteomes" id="UP000479190"/>
    </source>
</evidence>
<dbReference type="AlphaFoldDB" id="A0A6H5HYR4"/>
<gene>
    <name evidence="2" type="ORF">TBRA_LOCUS2935</name>
</gene>
<feature type="region of interest" description="Disordered" evidence="1">
    <location>
        <begin position="53"/>
        <end position="74"/>
    </location>
</feature>
<accession>A0A6H5HYR4</accession>
<protein>
    <submittedName>
        <fullName evidence="2">Uncharacterized protein</fullName>
    </submittedName>
</protein>